<evidence type="ECO:0000256" key="6">
    <source>
        <dbReference type="SAM" id="Coils"/>
    </source>
</evidence>
<dbReference type="Proteomes" id="UP000001937">
    <property type="component" value="Chromosome"/>
</dbReference>
<dbReference type="GO" id="GO:0000774">
    <property type="term" value="F:adenyl-nucleotide exchange factor activity"/>
    <property type="evidence" value="ECO:0007669"/>
    <property type="project" value="InterPro"/>
</dbReference>
<sequence>MTSGQAADWWGSSRPDGRDEAEEPPVVVRDRRRIDPESGEVRPEAAAPPGPTATEVPPAGVPAGEGDGELVASLRQQVTERTADLQRLKAEFDNYRRRVERDRQQIGEQATAKLLASLLSTLDDIGRARDHGDLEGPFKAIAEALEAALEATGLERYGAKGDEFDPSVHEALMHSYRSDVSGPTCVDVFRAGYLHAGKVLRPAQVSVAEPSGEVDEIVDQPVEAEVVAGAGEVPGSGPGQAGGPPDRPTSVPDDTGSVPGPDNGGPTVSAG</sequence>
<dbReference type="PANTHER" id="PTHR21237:SF23">
    <property type="entry name" value="GRPE PROTEIN HOMOLOG, MITOCHONDRIAL"/>
    <property type="match status" value="1"/>
</dbReference>
<dbReference type="PROSITE" id="PS01071">
    <property type="entry name" value="GRPE"/>
    <property type="match status" value="1"/>
</dbReference>
<dbReference type="PRINTS" id="PR00773">
    <property type="entry name" value="GRPEPROTEIN"/>
</dbReference>
<organism evidence="8 9">
    <name type="scientific">Frankia casuarinae (strain DSM 45818 / CECT 9043 / HFP020203 / CcI3)</name>
    <dbReference type="NCBI Taxonomy" id="106370"/>
    <lineage>
        <taxon>Bacteria</taxon>
        <taxon>Bacillati</taxon>
        <taxon>Actinomycetota</taxon>
        <taxon>Actinomycetes</taxon>
        <taxon>Frankiales</taxon>
        <taxon>Frankiaceae</taxon>
        <taxon>Frankia</taxon>
    </lineage>
</organism>
<keyword evidence="9" id="KW-1185">Reference proteome</keyword>
<dbReference type="InterPro" id="IPR000740">
    <property type="entry name" value="GrpE"/>
</dbReference>
<reference evidence="8 9" key="1">
    <citation type="journal article" date="2007" name="Genome Res.">
        <title>Genome characteristics of facultatively symbiotic Frankia sp. strains reflect host range and host plant biogeography.</title>
        <authorList>
            <person name="Normand P."/>
            <person name="Lapierre P."/>
            <person name="Tisa L.S."/>
            <person name="Gogarten J.P."/>
            <person name="Alloisio N."/>
            <person name="Bagnarol E."/>
            <person name="Bassi C.A."/>
            <person name="Berry A.M."/>
            <person name="Bickhart D.M."/>
            <person name="Choisne N."/>
            <person name="Couloux A."/>
            <person name="Cournoyer B."/>
            <person name="Cruveiller S."/>
            <person name="Daubin V."/>
            <person name="Demange N."/>
            <person name="Francino M.P."/>
            <person name="Goltsman E."/>
            <person name="Huang Y."/>
            <person name="Kopp O.R."/>
            <person name="Labarre L."/>
            <person name="Lapidus A."/>
            <person name="Lavire C."/>
            <person name="Marechal J."/>
            <person name="Martinez M."/>
            <person name="Mastronunzio J.E."/>
            <person name="Mullin B.C."/>
            <person name="Niemann J."/>
            <person name="Pujic P."/>
            <person name="Rawnsley T."/>
            <person name="Rouy Z."/>
            <person name="Schenowitz C."/>
            <person name="Sellstedt A."/>
            <person name="Tavares F."/>
            <person name="Tomkins J.P."/>
            <person name="Vallenet D."/>
            <person name="Valverde C."/>
            <person name="Wall L.G."/>
            <person name="Wang Y."/>
            <person name="Medigue C."/>
            <person name="Benson D.R."/>
        </authorList>
    </citation>
    <scope>NUCLEOTIDE SEQUENCE [LARGE SCALE GENOMIC DNA]</scope>
    <source>
        <strain evidence="9">DSM 45818 / CECT 9043 / CcI3</strain>
    </source>
</reference>
<feature type="compositionally biased region" description="Gly residues" evidence="7">
    <location>
        <begin position="232"/>
        <end position="242"/>
    </location>
</feature>
<comment type="subcellular location">
    <subcellularLocation>
        <location evidence="3">Cytoplasm</location>
    </subcellularLocation>
</comment>
<dbReference type="PhylomeDB" id="Q2J4U3"/>
<comment type="similarity">
    <text evidence="1 3 5">Belongs to the GrpE family.</text>
</comment>
<dbReference type="Gene3D" id="2.30.22.10">
    <property type="entry name" value="Head domain of nucleotide exchange factor GrpE"/>
    <property type="match status" value="1"/>
</dbReference>
<dbReference type="AlphaFoldDB" id="Q2J4U3"/>
<evidence type="ECO:0000256" key="7">
    <source>
        <dbReference type="SAM" id="MobiDB-lite"/>
    </source>
</evidence>
<comment type="subunit">
    <text evidence="3">Homodimer.</text>
</comment>
<dbReference type="InterPro" id="IPR009012">
    <property type="entry name" value="GrpE_head"/>
</dbReference>
<evidence type="ECO:0000256" key="2">
    <source>
        <dbReference type="ARBA" id="ARBA00023186"/>
    </source>
</evidence>
<keyword evidence="3" id="KW-0963">Cytoplasm</keyword>
<dbReference type="InterPro" id="IPR013805">
    <property type="entry name" value="GrpE_CC"/>
</dbReference>
<dbReference type="GO" id="GO:0006457">
    <property type="term" value="P:protein folding"/>
    <property type="evidence" value="ECO:0007669"/>
    <property type="project" value="InterPro"/>
</dbReference>
<evidence type="ECO:0000256" key="4">
    <source>
        <dbReference type="RuleBase" id="RU000639"/>
    </source>
</evidence>
<dbReference type="GO" id="GO:0005737">
    <property type="term" value="C:cytoplasm"/>
    <property type="evidence" value="ECO:0007669"/>
    <property type="project" value="UniProtKB-SubCell"/>
</dbReference>
<proteinExistence type="inferred from homology"/>
<dbReference type="GO" id="GO:0042803">
    <property type="term" value="F:protein homodimerization activity"/>
    <property type="evidence" value="ECO:0007669"/>
    <property type="project" value="InterPro"/>
</dbReference>
<dbReference type="GO" id="GO:0051087">
    <property type="term" value="F:protein-folding chaperone binding"/>
    <property type="evidence" value="ECO:0007669"/>
    <property type="project" value="InterPro"/>
</dbReference>
<feature type="region of interest" description="Disordered" evidence="7">
    <location>
        <begin position="225"/>
        <end position="271"/>
    </location>
</feature>
<dbReference type="SUPFAM" id="SSF58014">
    <property type="entry name" value="Coiled-coil domain of nucleotide exchange factor GrpE"/>
    <property type="match status" value="1"/>
</dbReference>
<comment type="function">
    <text evidence="3 4">Participates actively in the response to hyperosmotic and heat shock by preventing the aggregation of stress-denatured proteins, in association with DnaK and GrpE. It is the nucleotide exchange factor for DnaK and may function as a thermosensor. Unfolded proteins bind initially to DnaJ; upon interaction with the DnaJ-bound protein, DnaK hydrolyzes its bound ATP, resulting in the formation of a stable complex. GrpE releases ADP from DnaK; ATP binding to DnaK triggers the release of the substrate protein, thus completing the reaction cycle. Several rounds of ATP-dependent interactions between DnaJ, DnaK and GrpE are required for fully efficient folding.</text>
</comment>
<dbReference type="Pfam" id="PF01025">
    <property type="entry name" value="GrpE"/>
    <property type="match status" value="1"/>
</dbReference>
<feature type="region of interest" description="Disordered" evidence="7">
    <location>
        <begin position="1"/>
        <end position="69"/>
    </location>
</feature>
<keyword evidence="6" id="KW-0175">Coiled coil</keyword>
<evidence type="ECO:0000313" key="8">
    <source>
        <dbReference type="EMBL" id="ABD13699.1"/>
    </source>
</evidence>
<evidence type="ECO:0000256" key="1">
    <source>
        <dbReference type="ARBA" id="ARBA00009054"/>
    </source>
</evidence>
<evidence type="ECO:0000256" key="5">
    <source>
        <dbReference type="RuleBase" id="RU004478"/>
    </source>
</evidence>
<keyword evidence="3 4" id="KW-0346">Stress response</keyword>
<dbReference type="EMBL" id="CP000249">
    <property type="protein sequence ID" value="ABD13699.1"/>
    <property type="molecule type" value="Genomic_DNA"/>
</dbReference>
<dbReference type="GO" id="GO:0051082">
    <property type="term" value="F:unfolded protein binding"/>
    <property type="evidence" value="ECO:0007669"/>
    <property type="project" value="TreeGrafter"/>
</dbReference>
<dbReference type="HOGENOM" id="CLU_057217_4_1_11"/>
<feature type="coiled-coil region" evidence="6">
    <location>
        <begin position="71"/>
        <end position="105"/>
    </location>
</feature>
<evidence type="ECO:0000313" key="9">
    <source>
        <dbReference type="Proteomes" id="UP000001937"/>
    </source>
</evidence>
<dbReference type="STRING" id="106370.Francci3_4353"/>
<dbReference type="eggNOG" id="COG0576">
    <property type="taxonomic scope" value="Bacteria"/>
</dbReference>
<protein>
    <recommendedName>
        <fullName evidence="3 4">Protein GrpE</fullName>
    </recommendedName>
    <alternativeName>
        <fullName evidence="3">HSP-70 cofactor</fullName>
    </alternativeName>
</protein>
<dbReference type="RefSeq" id="WP_011438707.1">
    <property type="nucleotide sequence ID" value="NC_007777.1"/>
</dbReference>
<dbReference type="CDD" id="cd00446">
    <property type="entry name" value="GrpE"/>
    <property type="match status" value="1"/>
</dbReference>
<name>Q2J4U3_FRACC</name>
<accession>Q2J4U3</accession>
<evidence type="ECO:0000256" key="3">
    <source>
        <dbReference type="HAMAP-Rule" id="MF_01151"/>
    </source>
</evidence>
<gene>
    <name evidence="3" type="primary">grpE</name>
    <name evidence="8" type="ordered locus">Francci3_4353</name>
</gene>
<dbReference type="OrthoDB" id="5191115at2"/>
<dbReference type="PANTHER" id="PTHR21237">
    <property type="entry name" value="GRPE PROTEIN"/>
    <property type="match status" value="1"/>
</dbReference>
<dbReference type="HAMAP" id="MF_01151">
    <property type="entry name" value="GrpE"/>
    <property type="match status" value="1"/>
</dbReference>
<feature type="compositionally biased region" description="Basic and acidic residues" evidence="7">
    <location>
        <begin position="28"/>
        <end position="43"/>
    </location>
</feature>
<keyword evidence="2 3" id="KW-0143">Chaperone</keyword>
<dbReference type="Gene3D" id="3.90.20.20">
    <property type="match status" value="1"/>
</dbReference>
<dbReference type="SUPFAM" id="SSF51064">
    <property type="entry name" value="Head domain of nucleotide exchange factor GrpE"/>
    <property type="match status" value="1"/>
</dbReference>
<dbReference type="KEGG" id="fra:Francci3_4353"/>